<comment type="caution">
    <text evidence="1">The sequence shown here is derived from an EMBL/GenBank/DDBJ whole genome shotgun (WGS) entry which is preliminary data.</text>
</comment>
<keyword evidence="2" id="KW-1185">Reference proteome</keyword>
<dbReference type="RefSeq" id="WP_147459168.1">
    <property type="nucleotide sequence ID" value="NZ_JBIUBA010000019.1"/>
</dbReference>
<evidence type="ECO:0000313" key="1">
    <source>
        <dbReference type="EMBL" id="RKT67559.1"/>
    </source>
</evidence>
<protein>
    <submittedName>
        <fullName evidence="1">Uncharacterized protein</fullName>
    </submittedName>
</protein>
<name>A0A495X1Y4_9PSEU</name>
<reference evidence="1 2" key="1">
    <citation type="submission" date="2018-10" db="EMBL/GenBank/DDBJ databases">
        <title>Sequencing the genomes of 1000 actinobacteria strains.</title>
        <authorList>
            <person name="Klenk H.-P."/>
        </authorList>
    </citation>
    <scope>NUCLEOTIDE SEQUENCE [LARGE SCALE GENOMIC DNA]</scope>
    <source>
        <strain evidence="1 2">DSM 43911</strain>
    </source>
</reference>
<proteinExistence type="predicted"/>
<gene>
    <name evidence="1" type="ORF">DFJ66_0734</name>
</gene>
<organism evidence="1 2">
    <name type="scientific">Saccharothrix variisporea</name>
    <dbReference type="NCBI Taxonomy" id="543527"/>
    <lineage>
        <taxon>Bacteria</taxon>
        <taxon>Bacillati</taxon>
        <taxon>Actinomycetota</taxon>
        <taxon>Actinomycetes</taxon>
        <taxon>Pseudonocardiales</taxon>
        <taxon>Pseudonocardiaceae</taxon>
        <taxon>Saccharothrix</taxon>
    </lineage>
</organism>
<dbReference type="AlphaFoldDB" id="A0A495X1Y4"/>
<evidence type="ECO:0000313" key="2">
    <source>
        <dbReference type="Proteomes" id="UP000272729"/>
    </source>
</evidence>
<dbReference type="Proteomes" id="UP000272729">
    <property type="component" value="Unassembled WGS sequence"/>
</dbReference>
<dbReference type="EMBL" id="RBXR01000001">
    <property type="protein sequence ID" value="RKT67559.1"/>
    <property type="molecule type" value="Genomic_DNA"/>
</dbReference>
<dbReference type="OrthoDB" id="10000137at2"/>
<sequence length="106" mass="11450">MFTALTLTAAGLAIVGYKAWQNADEVKGRSPNLWSCARVSAASAELFGKPGDIEPLGVKLRGARIELADEDVRGPDGRLYRLVRAPNRTSTNVAFMLRDSLELTAC</sequence>
<accession>A0A495X1Y4</accession>